<evidence type="ECO:0000259" key="2">
    <source>
        <dbReference type="Pfam" id="PF09835"/>
    </source>
</evidence>
<feature type="domain" description="DUF2062" evidence="2">
    <location>
        <begin position="73"/>
        <end position="204"/>
    </location>
</feature>
<feature type="transmembrane region" description="Helical" evidence="1">
    <location>
        <begin position="118"/>
        <end position="137"/>
    </location>
</feature>
<feature type="transmembrane region" description="Helical" evidence="1">
    <location>
        <begin position="78"/>
        <end position="106"/>
    </location>
</feature>
<keyword evidence="1" id="KW-1133">Transmembrane helix</keyword>
<comment type="caution">
    <text evidence="3">The sequence shown here is derived from an EMBL/GenBank/DDBJ whole genome shotgun (WGS) entry which is preliminary data.</text>
</comment>
<reference evidence="3" key="1">
    <citation type="submission" date="2021-08" db="EMBL/GenBank/DDBJ databases">
        <title>WGS assembly of Ceratopteris richardii.</title>
        <authorList>
            <person name="Marchant D.B."/>
            <person name="Chen G."/>
            <person name="Jenkins J."/>
            <person name="Shu S."/>
            <person name="Leebens-Mack J."/>
            <person name="Grimwood J."/>
            <person name="Schmutz J."/>
            <person name="Soltis P."/>
            <person name="Soltis D."/>
            <person name="Chen Z.-H."/>
        </authorList>
    </citation>
    <scope>NUCLEOTIDE SEQUENCE</scope>
    <source>
        <strain evidence="3">Whitten #5841</strain>
        <tissue evidence="3">Leaf</tissue>
    </source>
</reference>
<keyword evidence="1" id="KW-0472">Membrane</keyword>
<dbReference type="EMBL" id="CM035408">
    <property type="protein sequence ID" value="KAH7441500.1"/>
    <property type="molecule type" value="Genomic_DNA"/>
</dbReference>
<organism evidence="3 4">
    <name type="scientific">Ceratopteris richardii</name>
    <name type="common">Triangle waterfern</name>
    <dbReference type="NCBI Taxonomy" id="49495"/>
    <lineage>
        <taxon>Eukaryota</taxon>
        <taxon>Viridiplantae</taxon>
        <taxon>Streptophyta</taxon>
        <taxon>Embryophyta</taxon>
        <taxon>Tracheophyta</taxon>
        <taxon>Polypodiopsida</taxon>
        <taxon>Polypodiidae</taxon>
        <taxon>Polypodiales</taxon>
        <taxon>Pteridineae</taxon>
        <taxon>Pteridaceae</taxon>
        <taxon>Parkerioideae</taxon>
        <taxon>Ceratopteris</taxon>
    </lineage>
</organism>
<dbReference type="Proteomes" id="UP000825935">
    <property type="component" value="Chromosome 3"/>
</dbReference>
<evidence type="ECO:0000313" key="3">
    <source>
        <dbReference type="EMBL" id="KAH7441500.1"/>
    </source>
</evidence>
<dbReference type="InterPro" id="IPR018639">
    <property type="entry name" value="DUF2062"/>
</dbReference>
<keyword evidence="4" id="KW-1185">Reference proteome</keyword>
<sequence length="234" mass="26501">MSSEPLIVEVKEARLLSKCSFDFHVERNLKSILSGPEAEAFHLHNEIQWQHFWVVEWGKKKVLDPFIFILKRGLEPKLLSFSAALGLTVGVFPVCGVTAGLCALIAMILRSKCHWPTLVLANFVVTPLQIGLLVPFMRLGELITNEHHLPITPSVMWDVLRGHGSFDLLYGVLHAVIGWCVFAPICCAILFVMFSPTFRYLMQRFGTETTVLQLEAPVAIHRSRNQEIRVYHII</sequence>
<protein>
    <recommendedName>
        <fullName evidence="2">DUF2062 domain-containing protein</fullName>
    </recommendedName>
</protein>
<evidence type="ECO:0000313" key="4">
    <source>
        <dbReference type="Proteomes" id="UP000825935"/>
    </source>
</evidence>
<gene>
    <name evidence="3" type="ORF">KP509_03G040800</name>
</gene>
<name>A0A8T2V2V2_CERRI</name>
<proteinExistence type="predicted"/>
<keyword evidence="1" id="KW-0812">Transmembrane</keyword>
<dbReference type="PANTHER" id="PTHR35102">
    <property type="entry name" value="E3 UBIQUITIN-PROTEIN LIGASE"/>
    <property type="match status" value="1"/>
</dbReference>
<accession>A0A8T2V2V2</accession>
<dbReference type="AlphaFoldDB" id="A0A8T2V2V2"/>
<dbReference type="OrthoDB" id="1914153at2759"/>
<dbReference type="Pfam" id="PF09835">
    <property type="entry name" value="DUF2062"/>
    <property type="match status" value="1"/>
</dbReference>
<evidence type="ECO:0000256" key="1">
    <source>
        <dbReference type="SAM" id="Phobius"/>
    </source>
</evidence>
<feature type="transmembrane region" description="Helical" evidence="1">
    <location>
        <begin position="168"/>
        <end position="194"/>
    </location>
</feature>
<dbReference type="PANTHER" id="PTHR35102:SF1">
    <property type="entry name" value="E3 UBIQUITIN-PROTEIN LIGASE"/>
    <property type="match status" value="1"/>
</dbReference>